<feature type="domain" description="ABC transmembrane type-1" evidence="13">
    <location>
        <begin position="690"/>
        <end position="968"/>
    </location>
</feature>
<evidence type="ECO:0000256" key="4">
    <source>
        <dbReference type="ARBA" id="ARBA00022475"/>
    </source>
</evidence>
<name>A0A8H6LB96_FUSOX</name>
<feature type="transmembrane region" description="Helical" evidence="11">
    <location>
        <begin position="909"/>
        <end position="934"/>
    </location>
</feature>
<evidence type="ECO:0000256" key="10">
    <source>
        <dbReference type="ARBA" id="ARBA00023180"/>
    </source>
</evidence>
<dbReference type="InterPro" id="IPR011527">
    <property type="entry name" value="ABC1_TM_dom"/>
</dbReference>
<keyword evidence="9 11" id="KW-0472">Membrane</keyword>
<evidence type="ECO:0000256" key="11">
    <source>
        <dbReference type="SAM" id="Phobius"/>
    </source>
</evidence>
<keyword evidence="8 11" id="KW-1133">Transmembrane helix</keyword>
<comment type="similarity">
    <text evidence="2">Belongs to the ABC transporter superfamily. ABCC family. Conjugate transporter (TC 3.A.1.208) subfamily.</text>
</comment>
<dbReference type="SMART" id="SM00382">
    <property type="entry name" value="AAA"/>
    <property type="match status" value="2"/>
</dbReference>
<feature type="transmembrane region" description="Helical" evidence="11">
    <location>
        <begin position="78"/>
        <end position="99"/>
    </location>
</feature>
<dbReference type="CDD" id="cd18580">
    <property type="entry name" value="ABC_6TM_ABCC_D2"/>
    <property type="match status" value="1"/>
</dbReference>
<dbReference type="FunFam" id="3.40.50.300:FF:002145">
    <property type="entry name" value="ABC transporter (MsbA subfamily)"/>
    <property type="match status" value="1"/>
</dbReference>
<evidence type="ECO:0000256" key="8">
    <source>
        <dbReference type="ARBA" id="ARBA00022989"/>
    </source>
</evidence>
<dbReference type="GO" id="GO:0140359">
    <property type="term" value="F:ABC-type transporter activity"/>
    <property type="evidence" value="ECO:0007669"/>
    <property type="project" value="InterPro"/>
</dbReference>
<dbReference type="SUPFAM" id="SSF90123">
    <property type="entry name" value="ABC transporter transmembrane region"/>
    <property type="match status" value="2"/>
</dbReference>
<dbReference type="EMBL" id="JACDXP010000019">
    <property type="protein sequence ID" value="KAF6512958.1"/>
    <property type="molecule type" value="Genomic_DNA"/>
</dbReference>
<dbReference type="PROSITE" id="PS00211">
    <property type="entry name" value="ABC_TRANSPORTER_1"/>
    <property type="match status" value="1"/>
</dbReference>
<proteinExistence type="inferred from homology"/>
<evidence type="ECO:0000256" key="3">
    <source>
        <dbReference type="ARBA" id="ARBA00022448"/>
    </source>
</evidence>
<dbReference type="InterPro" id="IPR036640">
    <property type="entry name" value="ABC1_TM_sf"/>
</dbReference>
<dbReference type="PANTHER" id="PTHR24223">
    <property type="entry name" value="ATP-BINDING CASSETTE SUB-FAMILY C"/>
    <property type="match status" value="1"/>
</dbReference>
<keyword evidence="7" id="KW-0067">ATP-binding</keyword>
<gene>
    <name evidence="14" type="ORF">HZS61_007764</name>
</gene>
<evidence type="ECO:0000256" key="6">
    <source>
        <dbReference type="ARBA" id="ARBA00022741"/>
    </source>
</evidence>
<dbReference type="Gene3D" id="3.40.50.300">
    <property type="entry name" value="P-loop containing nucleotide triphosphate hydrolases"/>
    <property type="match status" value="2"/>
</dbReference>
<evidence type="ECO:0000256" key="1">
    <source>
        <dbReference type="ARBA" id="ARBA00004651"/>
    </source>
</evidence>
<keyword evidence="10" id="KW-0325">Glycoprotein</keyword>
<feature type="transmembrane region" description="Helical" evidence="11">
    <location>
        <begin position="293"/>
        <end position="314"/>
    </location>
</feature>
<dbReference type="Pfam" id="PF00664">
    <property type="entry name" value="ABC_membrane"/>
    <property type="match status" value="1"/>
</dbReference>
<evidence type="ECO:0000256" key="9">
    <source>
        <dbReference type="ARBA" id="ARBA00023136"/>
    </source>
</evidence>
<feature type="transmembrane region" description="Helical" evidence="11">
    <location>
        <begin position="197"/>
        <end position="225"/>
    </location>
</feature>
<dbReference type="Pfam" id="PF00005">
    <property type="entry name" value="ABC_tran"/>
    <property type="match status" value="2"/>
</dbReference>
<feature type="domain" description="ABC transmembrane type-1" evidence="13">
    <location>
        <begin position="86"/>
        <end position="357"/>
    </location>
</feature>
<keyword evidence="3" id="KW-0813">Transport</keyword>
<keyword evidence="5 11" id="KW-0812">Transmembrane</keyword>
<evidence type="ECO:0000259" key="13">
    <source>
        <dbReference type="PROSITE" id="PS50929"/>
    </source>
</evidence>
<keyword evidence="6" id="KW-0547">Nucleotide-binding</keyword>
<evidence type="ECO:0000313" key="15">
    <source>
        <dbReference type="Proteomes" id="UP000593570"/>
    </source>
</evidence>
<dbReference type="InterPro" id="IPR050173">
    <property type="entry name" value="ABC_transporter_C-like"/>
</dbReference>
<feature type="transmembrane region" description="Helical" evidence="11">
    <location>
        <begin position="120"/>
        <end position="139"/>
    </location>
</feature>
<sequence>MSVFPGASARGAHLVHLGPLPPVDYPHGCRSRSNPLANARWTRPGHCCYGAGKYQGPKRNQAPIKLAKEIFFSHIIEFLAPIFPRLCYLALTFAQPFLVRRAIDYISKPKTDGSKERGDGLIAAYALVYYGIAFVSSFYEQSAVRATTVVRADLSMRIYQQSLLLDRVVDTGDSSTTMMTADVERVQLGVRKIHDAWASFVSVAIGLWLIEAQLGLAALVTLGLIGGKSFRHGHDIVMKNWMAAIEKRLHKTVQVLKGIKSIKQMGAAPAIKTMLEDERQSEIKLSKRFRLQLIALVTLSFTSLTMLPALGLSVHNAVADKSSGRILTAQTAFQVMTLFNIVSSSIQDCTSHVMAIMVGLGSLQRIESFLNQHTWTDPRKSIRDASISTDESSVGGTSEKKVLTDVAVKIQNVSAKWTEDGEAVIKDATFDVPAHGLTVIAGPTGSGKSTLLRVVLGDLAPSSGTVSVDDSQVAFCDQTPWIANISIKENIVGALPFYEERYRMALHACALDQDIEDLTDGDKHLCGLNGQSVSGGQKVRIALARAIYSKATLVLLDDCLVGLDTNTERHILGEIFAPRGLLSSAPTTTILATSSPRYLPFANYIILIDADGRVVRQGTYAEIAPHIEQLEHDVLQVSDRASTAREPRAQDSDELPNTAITNDIAFKKGANGDWAVYKWYFGVIGWMDFIVFLFLCLLFVIGVIFPQIWLGLWTEKSLQDQIDTLPSFYGVFFGVGSMAWVALFSACVWLFLRIAVRTAALFHHLILSTTLNARMDFFSQTDSGVTLNRFSQDLQITDMELPLAFVGATMNLLMLIAQCIVVTIQSHYAGFAILAIAVVIGFFHEFYLRTSRRLRVMDIEARSPVLSLLLESLDGLATVRAYGWAAWYLQRGIEVLERSQVPFHFLQSAQVTLNLSVDLFVATLALVVISIAVVQMNTSGGSLGLALFNIVGLGQSVKGVVFFWTSLEITLGAVARIRDFTQDTHSEHESDTKPPAEWPSRGEIHFSDVTLTHSTSLPPTISNLTLDIKPGSKMAICGRTGSGKSTLVNSLLGLVQVSSGLISIDDVDISTLAKDEVRSRFVVLPQESLILSVSIREYAKLFGISDEQEIIQGLKKTGLWQTIEQGGGLDMIASSDTFSHGERQLFAMTLACLKKGKIVLMDEPTSHVDNDIQTQLRQTVFDTFPDSTVLCVTHQVATIVEFDIVLVLDDGKIVEQGDPKELLRQPTSRFAQLYSAGEL</sequence>
<dbReference type="InterPro" id="IPR027417">
    <property type="entry name" value="P-loop_NTPase"/>
</dbReference>
<evidence type="ECO:0008006" key="16">
    <source>
        <dbReference type="Google" id="ProtNLM"/>
    </source>
</evidence>
<evidence type="ECO:0000256" key="5">
    <source>
        <dbReference type="ARBA" id="ARBA00022692"/>
    </source>
</evidence>
<dbReference type="AlphaFoldDB" id="A0A8H6LB96"/>
<evidence type="ECO:0000256" key="7">
    <source>
        <dbReference type="ARBA" id="ARBA00022840"/>
    </source>
</evidence>
<protein>
    <recommendedName>
        <fullName evidence="16">Multidrug resistance protein</fullName>
    </recommendedName>
</protein>
<comment type="subcellular location">
    <subcellularLocation>
        <location evidence="1">Cell membrane</location>
        <topology evidence="1">Multi-pass membrane protein</topology>
    </subcellularLocation>
</comment>
<dbReference type="InterPro" id="IPR044726">
    <property type="entry name" value="ABCC_6TM_D2"/>
</dbReference>
<feature type="transmembrane region" description="Helical" evidence="11">
    <location>
        <begin position="946"/>
        <end position="967"/>
    </location>
</feature>
<feature type="transmembrane region" description="Helical" evidence="11">
    <location>
        <begin position="801"/>
        <end position="824"/>
    </location>
</feature>
<feature type="transmembrane region" description="Helical" evidence="11">
    <location>
        <begin position="729"/>
        <end position="752"/>
    </location>
</feature>
<reference evidence="14 15" key="1">
    <citation type="journal article" date="2020" name="bioRxiv">
        <title>A chromosome-scale genome assembly for the Fusarium oxysporum strain Fo5176 to establish a model Arabidopsis-fungal pathosystem.</title>
        <authorList>
            <person name="Fokkens L."/>
            <person name="Guo L."/>
            <person name="Dora S."/>
            <person name="Wang B."/>
            <person name="Ye K."/>
            <person name="Sanchez-Rodriguez C."/>
            <person name="Croll D."/>
        </authorList>
    </citation>
    <scope>NUCLEOTIDE SEQUENCE [LARGE SCALE GENOMIC DNA]</scope>
    <source>
        <strain evidence="14 15">Fo5176</strain>
    </source>
</reference>
<evidence type="ECO:0000259" key="12">
    <source>
        <dbReference type="PROSITE" id="PS50893"/>
    </source>
</evidence>
<feature type="transmembrane region" description="Helical" evidence="11">
    <location>
        <begin position="689"/>
        <end position="709"/>
    </location>
</feature>
<dbReference type="PROSITE" id="PS50929">
    <property type="entry name" value="ABC_TM1F"/>
    <property type="match status" value="2"/>
</dbReference>
<evidence type="ECO:0000313" key="14">
    <source>
        <dbReference type="EMBL" id="KAF6512958.1"/>
    </source>
</evidence>
<dbReference type="InterPro" id="IPR017871">
    <property type="entry name" value="ABC_transporter-like_CS"/>
</dbReference>
<dbReference type="GO" id="GO:0005886">
    <property type="term" value="C:plasma membrane"/>
    <property type="evidence" value="ECO:0007669"/>
    <property type="project" value="UniProtKB-SubCell"/>
</dbReference>
<dbReference type="Gene3D" id="1.20.1560.10">
    <property type="entry name" value="ABC transporter type 1, transmembrane domain"/>
    <property type="match status" value="2"/>
</dbReference>
<dbReference type="InterPro" id="IPR003439">
    <property type="entry name" value="ABC_transporter-like_ATP-bd"/>
</dbReference>
<dbReference type="InterPro" id="IPR003593">
    <property type="entry name" value="AAA+_ATPase"/>
</dbReference>
<feature type="domain" description="ABC transporter" evidence="12">
    <location>
        <begin position="408"/>
        <end position="636"/>
    </location>
</feature>
<dbReference type="Proteomes" id="UP000593570">
    <property type="component" value="Unassembled WGS sequence"/>
</dbReference>
<organism evidence="14 15">
    <name type="scientific">Fusarium oxysporum f. sp. conglutinans</name>
    <dbReference type="NCBI Taxonomy" id="100902"/>
    <lineage>
        <taxon>Eukaryota</taxon>
        <taxon>Fungi</taxon>
        <taxon>Dikarya</taxon>
        <taxon>Ascomycota</taxon>
        <taxon>Pezizomycotina</taxon>
        <taxon>Sordariomycetes</taxon>
        <taxon>Hypocreomycetidae</taxon>
        <taxon>Hypocreales</taxon>
        <taxon>Nectriaceae</taxon>
        <taxon>Fusarium</taxon>
        <taxon>Fusarium oxysporum species complex</taxon>
    </lineage>
</organism>
<evidence type="ECO:0000256" key="2">
    <source>
        <dbReference type="ARBA" id="ARBA00009726"/>
    </source>
</evidence>
<dbReference type="GO" id="GO:0005524">
    <property type="term" value="F:ATP binding"/>
    <property type="evidence" value="ECO:0007669"/>
    <property type="project" value="UniProtKB-KW"/>
</dbReference>
<feature type="domain" description="ABC transporter" evidence="12">
    <location>
        <begin position="1004"/>
        <end position="1235"/>
    </location>
</feature>
<feature type="transmembrane region" description="Helical" evidence="11">
    <location>
        <begin position="830"/>
        <end position="848"/>
    </location>
</feature>
<keyword evidence="4" id="KW-1003">Cell membrane</keyword>
<dbReference type="PANTHER" id="PTHR24223:SF399">
    <property type="entry name" value="ABC TRANSPORTER ATNG"/>
    <property type="match status" value="1"/>
</dbReference>
<dbReference type="GO" id="GO:0016887">
    <property type="term" value="F:ATP hydrolysis activity"/>
    <property type="evidence" value="ECO:0007669"/>
    <property type="project" value="InterPro"/>
</dbReference>
<dbReference type="SUPFAM" id="SSF52540">
    <property type="entry name" value="P-loop containing nucleoside triphosphate hydrolases"/>
    <property type="match status" value="2"/>
</dbReference>
<dbReference type="PROSITE" id="PS50893">
    <property type="entry name" value="ABC_TRANSPORTER_2"/>
    <property type="match status" value="2"/>
</dbReference>
<accession>A0A8H6LB96</accession>
<comment type="caution">
    <text evidence="14">The sequence shown here is derived from an EMBL/GenBank/DDBJ whole genome shotgun (WGS) entry which is preliminary data.</text>
</comment>